<dbReference type="STRING" id="429701.A0A2G9HEI3"/>
<dbReference type="InterPro" id="IPR009617">
    <property type="entry name" value="Seipin"/>
</dbReference>
<evidence type="ECO:0000256" key="1">
    <source>
        <dbReference type="ARBA" id="ARBA00004477"/>
    </source>
</evidence>
<organism evidence="9 10">
    <name type="scientific">Handroanthus impetiginosus</name>
    <dbReference type="NCBI Taxonomy" id="429701"/>
    <lineage>
        <taxon>Eukaryota</taxon>
        <taxon>Viridiplantae</taxon>
        <taxon>Streptophyta</taxon>
        <taxon>Embryophyta</taxon>
        <taxon>Tracheophyta</taxon>
        <taxon>Spermatophyta</taxon>
        <taxon>Magnoliopsida</taxon>
        <taxon>eudicotyledons</taxon>
        <taxon>Gunneridae</taxon>
        <taxon>Pentapetalae</taxon>
        <taxon>asterids</taxon>
        <taxon>lamiids</taxon>
        <taxon>Lamiales</taxon>
        <taxon>Bignoniaceae</taxon>
        <taxon>Crescentiina</taxon>
        <taxon>Tabebuia alliance</taxon>
        <taxon>Handroanthus</taxon>
    </lineage>
</organism>
<dbReference type="AlphaFoldDB" id="A0A2G9HEI3"/>
<protein>
    <recommendedName>
        <fullName evidence="11">Seipin</fullName>
    </recommendedName>
</protein>
<dbReference type="GO" id="GO:0006629">
    <property type="term" value="P:lipid metabolic process"/>
    <property type="evidence" value="ECO:0007669"/>
    <property type="project" value="UniProtKB-KW"/>
</dbReference>
<evidence type="ECO:0000313" key="9">
    <source>
        <dbReference type="EMBL" id="PIN15942.1"/>
    </source>
</evidence>
<keyword evidence="3" id="KW-0256">Endoplasmic reticulum</keyword>
<keyword evidence="2 8" id="KW-0812">Transmembrane</keyword>
<reference evidence="10" key="1">
    <citation type="journal article" date="2018" name="Gigascience">
        <title>Genome assembly of the Pink Ipe (Handroanthus impetiginosus, Bignoniaceae), a highly valued, ecologically keystone Neotropical timber forest tree.</title>
        <authorList>
            <person name="Silva-Junior O.B."/>
            <person name="Grattapaglia D."/>
            <person name="Novaes E."/>
            <person name="Collevatti R.G."/>
        </authorList>
    </citation>
    <scope>NUCLEOTIDE SEQUENCE [LARGE SCALE GENOMIC DNA]</scope>
    <source>
        <strain evidence="10">cv. UFG-1</strain>
    </source>
</reference>
<evidence type="ECO:0000256" key="3">
    <source>
        <dbReference type="ARBA" id="ARBA00022824"/>
    </source>
</evidence>
<feature type="transmembrane region" description="Helical" evidence="8">
    <location>
        <begin position="125"/>
        <end position="143"/>
    </location>
</feature>
<evidence type="ECO:0000313" key="10">
    <source>
        <dbReference type="Proteomes" id="UP000231279"/>
    </source>
</evidence>
<comment type="caution">
    <text evidence="9">The sequence shown here is derived from an EMBL/GenBank/DDBJ whole genome shotgun (WGS) entry which is preliminary data.</text>
</comment>
<evidence type="ECO:0000256" key="2">
    <source>
        <dbReference type="ARBA" id="ARBA00022692"/>
    </source>
</evidence>
<evidence type="ECO:0000256" key="7">
    <source>
        <dbReference type="SAM" id="MobiDB-lite"/>
    </source>
</evidence>
<evidence type="ECO:0008006" key="11">
    <source>
        <dbReference type="Google" id="ProtNLM"/>
    </source>
</evidence>
<name>A0A2G9HEI3_9LAMI</name>
<gene>
    <name evidence="9" type="ORF">CDL12_11395</name>
</gene>
<evidence type="ECO:0000256" key="5">
    <source>
        <dbReference type="ARBA" id="ARBA00023098"/>
    </source>
</evidence>
<keyword evidence="4 8" id="KW-1133">Transmembrane helix</keyword>
<keyword evidence="10" id="KW-1185">Reference proteome</keyword>
<evidence type="ECO:0000256" key="8">
    <source>
        <dbReference type="SAM" id="Phobius"/>
    </source>
</evidence>
<proteinExistence type="predicted"/>
<sequence>MDDSRNIDDIDENNDNFLEFPYELGSQNLAHLMKSSLLLGADKLLMVRKAETLALSDFEPQNDNEPNSTSETSKIKGKYASKQSKNVSEKRTTYEITSTRDNFLTVIVPKLFGYQISLFLKFFKFPIWFSNFCLMFLMFPFQTITGVRDQMKKKLIMGCNFCFLKLISFTCEKFKFPKSVLKLAVRFGRGFFCAAYVFLVLIGLLISGFFIGGFILRNLVEESIHKTEIMNFDYTQTSPSAVVPINKLESISQRAIPYNRKLQLSVSLTLPESEYNRKLGAFQFGSSKPYHSVPLITGLKSEVQNIRIVIGEFIEGYKPTSSFKVILEQTAAFEVGSDIFFFVEEGVM</sequence>
<dbReference type="CDD" id="cd23995">
    <property type="entry name" value="Seipin_BSCL2_like"/>
    <property type="match status" value="1"/>
</dbReference>
<dbReference type="GO" id="GO:0005789">
    <property type="term" value="C:endoplasmic reticulum membrane"/>
    <property type="evidence" value="ECO:0007669"/>
    <property type="project" value="UniProtKB-SubCell"/>
</dbReference>
<dbReference type="OrthoDB" id="3990054at2759"/>
<dbReference type="PANTHER" id="PTHR21212">
    <property type="entry name" value="BERNARDINELLI-SEIP CONGENITAL LIPODYSTROPHY 2 HOMOLOG BSCL2 PROTEIN"/>
    <property type="match status" value="1"/>
</dbReference>
<dbReference type="Pfam" id="PF06775">
    <property type="entry name" value="Seipin"/>
    <property type="match status" value="1"/>
</dbReference>
<dbReference type="EMBL" id="NKXS01001987">
    <property type="protein sequence ID" value="PIN15942.1"/>
    <property type="molecule type" value="Genomic_DNA"/>
</dbReference>
<accession>A0A2G9HEI3</accession>
<evidence type="ECO:0000256" key="6">
    <source>
        <dbReference type="ARBA" id="ARBA00023136"/>
    </source>
</evidence>
<feature type="compositionally biased region" description="Polar residues" evidence="7">
    <location>
        <begin position="59"/>
        <end position="72"/>
    </location>
</feature>
<feature type="region of interest" description="Disordered" evidence="7">
    <location>
        <begin position="57"/>
        <end position="84"/>
    </location>
</feature>
<comment type="subcellular location">
    <subcellularLocation>
        <location evidence="1">Endoplasmic reticulum membrane</location>
        <topology evidence="1">Multi-pass membrane protein</topology>
    </subcellularLocation>
</comment>
<dbReference type="Proteomes" id="UP000231279">
    <property type="component" value="Unassembled WGS sequence"/>
</dbReference>
<dbReference type="PANTHER" id="PTHR21212:SF6">
    <property type="entry name" value="SEIPIN-2-LIKE"/>
    <property type="match status" value="1"/>
</dbReference>
<feature type="transmembrane region" description="Helical" evidence="8">
    <location>
        <begin position="191"/>
        <end position="216"/>
    </location>
</feature>
<keyword evidence="6 8" id="KW-0472">Membrane</keyword>
<dbReference type="GO" id="GO:0140042">
    <property type="term" value="P:lipid droplet formation"/>
    <property type="evidence" value="ECO:0007669"/>
    <property type="project" value="UniProtKB-ARBA"/>
</dbReference>
<evidence type="ECO:0000256" key="4">
    <source>
        <dbReference type="ARBA" id="ARBA00022989"/>
    </source>
</evidence>
<keyword evidence="5" id="KW-0443">Lipid metabolism</keyword>